<protein>
    <submittedName>
        <fullName evidence="4">General stress protein 17o</fullName>
    </submittedName>
</protein>
<dbReference type="Proteomes" id="UP000255193">
    <property type="component" value="Unassembled WGS sequence"/>
</dbReference>
<keyword evidence="2" id="KW-1133">Transmembrane helix</keyword>
<dbReference type="InterPro" id="IPR024041">
    <property type="entry name" value="NH4_transpt_AmtB-like_dom"/>
</dbReference>
<evidence type="ECO:0000256" key="1">
    <source>
        <dbReference type="ARBA" id="ARBA00007378"/>
    </source>
</evidence>
<accession>A0A378Q5N9</accession>
<gene>
    <name evidence="4" type="primary">ohrB</name>
    <name evidence="4" type="ORF">NCTC11091_01930</name>
</gene>
<dbReference type="GO" id="GO:0006979">
    <property type="term" value="P:response to oxidative stress"/>
    <property type="evidence" value="ECO:0007669"/>
    <property type="project" value="InterPro"/>
</dbReference>
<dbReference type="GO" id="GO:0008519">
    <property type="term" value="F:ammonium channel activity"/>
    <property type="evidence" value="ECO:0007669"/>
    <property type="project" value="InterPro"/>
</dbReference>
<dbReference type="AlphaFoldDB" id="A0A378Q5N9"/>
<evidence type="ECO:0000313" key="4">
    <source>
        <dbReference type="EMBL" id="STY96120.1"/>
    </source>
</evidence>
<sequence length="208" mass="21881">MWYQLANRARDKIGGALVALSWLGATSLAHAEGTLRLDTGDTAWVLISTALVLMMTVPGLALFYAGMVRKKNILGTMAHSLGAAAIDDGSIGFDLVGFQNDSGKVGTNPEQLFAMGYAACFDSAVNHVAPTLGLKPTKSSTRVAVGIGQTAGGAFGLDIDITITVEGLSMDDAKRLIEKAHEVCPYSNATRGNVDVRLHVNVVQSFDL</sequence>
<dbReference type="Pfam" id="PF02566">
    <property type="entry name" value="OsmC"/>
    <property type="match status" value="1"/>
</dbReference>
<evidence type="ECO:0000256" key="2">
    <source>
        <dbReference type="SAM" id="Phobius"/>
    </source>
</evidence>
<feature type="transmembrane region" description="Helical" evidence="2">
    <location>
        <begin position="41"/>
        <end position="65"/>
    </location>
</feature>
<organism evidence="4 5">
    <name type="scientific">Faucicola atlantae</name>
    <dbReference type="NCBI Taxonomy" id="34059"/>
    <lineage>
        <taxon>Bacteria</taxon>
        <taxon>Pseudomonadati</taxon>
        <taxon>Pseudomonadota</taxon>
        <taxon>Gammaproteobacteria</taxon>
        <taxon>Moraxellales</taxon>
        <taxon>Moraxellaceae</taxon>
        <taxon>Faucicola</taxon>
    </lineage>
</organism>
<dbReference type="SUPFAM" id="SSF111352">
    <property type="entry name" value="Ammonium transporter"/>
    <property type="match status" value="1"/>
</dbReference>
<evidence type="ECO:0000259" key="3">
    <source>
        <dbReference type="Pfam" id="PF00909"/>
    </source>
</evidence>
<keyword evidence="2" id="KW-0812">Transmembrane</keyword>
<dbReference type="PANTHER" id="PTHR33797">
    <property type="entry name" value="ORGANIC HYDROPEROXIDE RESISTANCE PROTEIN-LIKE"/>
    <property type="match status" value="1"/>
</dbReference>
<evidence type="ECO:0000313" key="5">
    <source>
        <dbReference type="Proteomes" id="UP000255193"/>
    </source>
</evidence>
<dbReference type="Pfam" id="PF00909">
    <property type="entry name" value="Ammonium_transp"/>
    <property type="match status" value="1"/>
</dbReference>
<keyword evidence="2" id="KW-0472">Membrane</keyword>
<dbReference type="InterPro" id="IPR015946">
    <property type="entry name" value="KH_dom-like_a/b"/>
</dbReference>
<proteinExistence type="inferred from homology"/>
<dbReference type="NCBIfam" id="TIGR03561">
    <property type="entry name" value="organ_hyd_perox"/>
    <property type="match status" value="1"/>
</dbReference>
<feature type="domain" description="Ammonium transporter AmtB-like" evidence="3">
    <location>
        <begin position="43"/>
        <end position="99"/>
    </location>
</feature>
<dbReference type="InterPro" id="IPR036102">
    <property type="entry name" value="OsmC/Ohrsf"/>
</dbReference>
<dbReference type="PANTHER" id="PTHR33797:SF2">
    <property type="entry name" value="ORGANIC HYDROPEROXIDE RESISTANCE PROTEIN-LIKE"/>
    <property type="match status" value="1"/>
</dbReference>
<dbReference type="InterPro" id="IPR003718">
    <property type="entry name" value="OsmC/Ohr_fam"/>
</dbReference>
<reference evidence="4 5" key="1">
    <citation type="submission" date="2018-06" db="EMBL/GenBank/DDBJ databases">
        <authorList>
            <consortium name="Pathogen Informatics"/>
            <person name="Doyle S."/>
        </authorList>
    </citation>
    <scope>NUCLEOTIDE SEQUENCE [LARGE SCALE GENOMIC DNA]</scope>
    <source>
        <strain evidence="4 5">NCTC11091</strain>
    </source>
</reference>
<dbReference type="EMBL" id="UGQA01000001">
    <property type="protein sequence ID" value="STY96120.1"/>
    <property type="molecule type" value="Genomic_DNA"/>
</dbReference>
<dbReference type="GO" id="GO:0016020">
    <property type="term" value="C:membrane"/>
    <property type="evidence" value="ECO:0007669"/>
    <property type="project" value="InterPro"/>
</dbReference>
<dbReference type="SUPFAM" id="SSF82784">
    <property type="entry name" value="OsmC-like"/>
    <property type="match status" value="1"/>
</dbReference>
<dbReference type="Gene3D" id="3.30.300.20">
    <property type="match status" value="1"/>
</dbReference>
<dbReference type="InterPro" id="IPR019953">
    <property type="entry name" value="OHR"/>
</dbReference>
<comment type="similarity">
    <text evidence="1">Belongs to the OsmC/Ohr family.</text>
</comment>
<name>A0A378Q5N9_9GAMM</name>